<dbReference type="AlphaFoldDB" id="A0A5B8VQ16"/>
<proteinExistence type="inferred from homology"/>
<dbReference type="InterPro" id="IPR012334">
    <property type="entry name" value="Pectin_lyas_fold"/>
</dbReference>
<dbReference type="GO" id="GO:0004650">
    <property type="term" value="F:polygalacturonase activity"/>
    <property type="evidence" value="ECO:0007669"/>
    <property type="project" value="InterPro"/>
</dbReference>
<sequence>MRLSVSKYTWIILLSIMFLSARAQKHIQQEIENYVQGAPFKMGVPELPKIPDFKDSITAHGAIGDGSFLNTMAIQSTIDLCATKGGGTVIIPAGIWLTAPIELKSNINLHLREGAILLFTKDHSKFPLIGKPGSYTVMSPVYGQKLHDIAITGTGIINGNGDCWRPVKKVKTTAAQWTALLKKGGAVSNDGNMWWPSKEALNGEKYLKDIRHKGKLATEADYLPARDFLRPYMVLLSDCQRVLIDGPTFMNAPKFALVPKRCTDLVIRDVKINNEWYAQNGDGMDIGDSKRVVVYKCTVTAGDDGICMKSNFSKKDSGKGATLKNVIIADSKVYRGHGGFVIGSNEGGGMENIYVKNCSFIGTDAGIRVKSGRDRGGLVHHIFIDSVFMNDIQGPAIVFNSYYEQNKGAHVAAPITRTTPKFEYFYISHVYCTSAKQGISITGLPESPVNHIYFDHINIQANKLYEAVDTANISFHEVNIRSCKIIKVTYLAKWYSSTQGGNGDV</sequence>
<dbReference type="Proteomes" id="UP000321291">
    <property type="component" value="Chromosome"/>
</dbReference>
<dbReference type="InterPro" id="IPR051801">
    <property type="entry name" value="GH28_Enzymes"/>
</dbReference>
<dbReference type="PANTHER" id="PTHR31339">
    <property type="entry name" value="PECTIN LYASE-RELATED"/>
    <property type="match status" value="1"/>
</dbReference>
<keyword evidence="3 4" id="KW-0326">Glycosidase</keyword>
<evidence type="ECO:0000256" key="4">
    <source>
        <dbReference type="RuleBase" id="RU361169"/>
    </source>
</evidence>
<reference evidence="5 6" key="1">
    <citation type="journal article" date="2017" name="Int. J. Syst. Evol. Microbiol.">
        <title>Arachidicoccus ginsenosidivorans sp. nov., with ginsenoside-converting activity isolated from ginseng cultivating soil.</title>
        <authorList>
            <person name="Siddiqi M.Z."/>
            <person name="Aslam Z."/>
            <person name="Im W.T."/>
        </authorList>
    </citation>
    <scope>NUCLEOTIDE SEQUENCE [LARGE SCALE GENOMIC DNA]</scope>
    <source>
        <strain evidence="5 6">Gsoil 809</strain>
    </source>
</reference>
<dbReference type="KEGG" id="agi:FSB73_14345"/>
<dbReference type="InterPro" id="IPR006626">
    <property type="entry name" value="PbH1"/>
</dbReference>
<dbReference type="EMBL" id="CP042434">
    <property type="protein sequence ID" value="QEC72685.1"/>
    <property type="molecule type" value="Genomic_DNA"/>
</dbReference>
<evidence type="ECO:0000313" key="6">
    <source>
        <dbReference type="Proteomes" id="UP000321291"/>
    </source>
</evidence>
<evidence type="ECO:0000256" key="3">
    <source>
        <dbReference type="ARBA" id="ARBA00023295"/>
    </source>
</evidence>
<protein>
    <submittedName>
        <fullName evidence="5">Glycoside hydrolase family 28 protein</fullName>
    </submittedName>
</protein>
<dbReference type="InterPro" id="IPR000743">
    <property type="entry name" value="Glyco_hydro_28"/>
</dbReference>
<dbReference type="PANTHER" id="PTHR31339:SF9">
    <property type="entry name" value="PLASMIN AND FIBRONECTIN-BINDING PROTEIN A"/>
    <property type="match status" value="1"/>
</dbReference>
<dbReference type="Gene3D" id="2.160.20.10">
    <property type="entry name" value="Single-stranded right-handed beta-helix, Pectin lyase-like"/>
    <property type="match status" value="1"/>
</dbReference>
<dbReference type="SUPFAM" id="SSF51126">
    <property type="entry name" value="Pectin lyase-like"/>
    <property type="match status" value="1"/>
</dbReference>
<accession>A0A5B8VQ16</accession>
<evidence type="ECO:0000256" key="1">
    <source>
        <dbReference type="ARBA" id="ARBA00008834"/>
    </source>
</evidence>
<comment type="similarity">
    <text evidence="1 4">Belongs to the glycosyl hydrolase 28 family.</text>
</comment>
<dbReference type="OrthoDB" id="9795222at2"/>
<dbReference type="Pfam" id="PF00295">
    <property type="entry name" value="Glyco_hydro_28"/>
    <property type="match status" value="1"/>
</dbReference>
<gene>
    <name evidence="5" type="ORF">FSB73_14345</name>
</gene>
<dbReference type="PROSITE" id="PS00502">
    <property type="entry name" value="POLYGALACTURONASE"/>
    <property type="match status" value="1"/>
</dbReference>
<evidence type="ECO:0000256" key="2">
    <source>
        <dbReference type="ARBA" id="ARBA00022801"/>
    </source>
</evidence>
<keyword evidence="2 4" id="KW-0378">Hydrolase</keyword>
<dbReference type="GO" id="GO:0005975">
    <property type="term" value="P:carbohydrate metabolic process"/>
    <property type="evidence" value="ECO:0007669"/>
    <property type="project" value="InterPro"/>
</dbReference>
<evidence type="ECO:0000313" key="5">
    <source>
        <dbReference type="EMBL" id="QEC72685.1"/>
    </source>
</evidence>
<keyword evidence="6" id="KW-1185">Reference proteome</keyword>
<name>A0A5B8VQ16_9BACT</name>
<organism evidence="5 6">
    <name type="scientific">Arachidicoccus ginsenosidivorans</name>
    <dbReference type="NCBI Taxonomy" id="496057"/>
    <lineage>
        <taxon>Bacteria</taxon>
        <taxon>Pseudomonadati</taxon>
        <taxon>Bacteroidota</taxon>
        <taxon>Chitinophagia</taxon>
        <taxon>Chitinophagales</taxon>
        <taxon>Chitinophagaceae</taxon>
        <taxon>Arachidicoccus</taxon>
    </lineage>
</organism>
<dbReference type="InterPro" id="IPR011050">
    <property type="entry name" value="Pectin_lyase_fold/virulence"/>
</dbReference>
<dbReference type="SMART" id="SM00710">
    <property type="entry name" value="PbH1"/>
    <property type="match status" value="4"/>
</dbReference>
<dbReference type="RefSeq" id="WP_146783570.1">
    <property type="nucleotide sequence ID" value="NZ_CP042434.1"/>
</dbReference>